<feature type="transmembrane region" description="Helical" evidence="6">
    <location>
        <begin position="290"/>
        <end position="309"/>
    </location>
</feature>
<comment type="subcellular location">
    <subcellularLocation>
        <location evidence="1">Cell membrane</location>
        <topology evidence="1">Multi-pass membrane protein</topology>
    </subcellularLocation>
</comment>
<evidence type="ECO:0000256" key="6">
    <source>
        <dbReference type="SAM" id="Phobius"/>
    </source>
</evidence>
<feature type="transmembrane region" description="Helical" evidence="6">
    <location>
        <begin position="110"/>
        <end position="128"/>
    </location>
</feature>
<feature type="transmembrane region" description="Helical" evidence="6">
    <location>
        <begin position="427"/>
        <end position="449"/>
    </location>
</feature>
<dbReference type="PANTHER" id="PTHR42718">
    <property type="entry name" value="MAJOR FACILITATOR SUPERFAMILY MULTIDRUG TRANSPORTER MFSC"/>
    <property type="match status" value="1"/>
</dbReference>
<keyword evidence="9" id="KW-1185">Reference proteome</keyword>
<evidence type="ECO:0000313" key="9">
    <source>
        <dbReference type="Proteomes" id="UP000289856"/>
    </source>
</evidence>
<dbReference type="AlphaFoldDB" id="A0A3T1D3S3"/>
<dbReference type="GO" id="GO:0022857">
    <property type="term" value="F:transmembrane transporter activity"/>
    <property type="evidence" value="ECO:0007669"/>
    <property type="project" value="InterPro"/>
</dbReference>
<protein>
    <submittedName>
        <fullName evidence="8">MFS transporter</fullName>
    </submittedName>
</protein>
<feature type="transmembrane region" description="Helical" evidence="6">
    <location>
        <begin position="345"/>
        <end position="364"/>
    </location>
</feature>
<feature type="transmembrane region" description="Helical" evidence="6">
    <location>
        <begin position="81"/>
        <end position="104"/>
    </location>
</feature>
<dbReference type="EMBL" id="AP019400">
    <property type="protein sequence ID" value="BBI32744.1"/>
    <property type="molecule type" value="Genomic_DNA"/>
</dbReference>
<accession>A0A3T1D3S3</accession>
<sequence length="456" mass="48413">MSTASAVKLVQTDKLLRVLAFTLMISVMNATMFNVALPQISVEFALVPSQVSWIVTSYMIVYAIGTVIYGKLADKYRLKDLLTFGLIFFAFGSIAGLIANQFWLIVLGRVLQAAGSSVVTAAAMIIPVRYYSPEKRGRALGITAMGIAFGTAAGPIVSGVITSAASWRYLFLLSLLALIALPSFRRYLDDTKGAAKQADIVGGLLLGGTVAALLLALTGGGAWLLGGGVLFLIVLFVIRIRVTKEPFIQPTLFGNKRYVFGLVISFLSSSALFSIPFLTPLLLGKINAFTPLQIGVAMFPAAAIAAILGRQGGKIADHHGNGTLFYWAASLLALGFVLLSWTAGLFPLFIAGFLLFGSVGMTFMQIAISNMISRTLKEEQVGVGMGLYSTLGYISGAVSIAVIGRALDHGTTAHKLNPLHGGLHGIVYSNLFLELAGLIVLVAILYAGFTRFSRGL</sequence>
<feature type="transmembrane region" description="Helical" evidence="6">
    <location>
        <begin position="140"/>
        <end position="161"/>
    </location>
</feature>
<dbReference type="PROSITE" id="PS50850">
    <property type="entry name" value="MFS"/>
    <property type="match status" value="1"/>
</dbReference>
<feature type="transmembrane region" description="Helical" evidence="6">
    <location>
        <begin position="321"/>
        <end position="339"/>
    </location>
</feature>
<evidence type="ECO:0000256" key="3">
    <source>
        <dbReference type="ARBA" id="ARBA00022692"/>
    </source>
</evidence>
<dbReference type="Proteomes" id="UP000289856">
    <property type="component" value="Chromosome"/>
</dbReference>
<name>A0A3T1D3S3_9BACL</name>
<dbReference type="Pfam" id="PF07690">
    <property type="entry name" value="MFS_1"/>
    <property type="match status" value="1"/>
</dbReference>
<reference evidence="8 9" key="1">
    <citation type="submission" date="2019-01" db="EMBL/GenBank/DDBJ databases">
        <title>Complete genome sequence of Cohnella hallensis HS21 isolated from Korean fir (Abies koreana) rhizospheric soil.</title>
        <authorList>
            <person name="Jiang L."/>
            <person name="Kang S.W."/>
            <person name="Kim S."/>
            <person name="Jung J."/>
            <person name="Kim C.Y."/>
            <person name="Kim D.H."/>
            <person name="Kim S.W."/>
            <person name="Lee J."/>
        </authorList>
    </citation>
    <scope>NUCLEOTIDE SEQUENCE [LARGE SCALE GENOMIC DNA]</scope>
    <source>
        <strain evidence="8 9">HS21</strain>
    </source>
</reference>
<evidence type="ECO:0000256" key="2">
    <source>
        <dbReference type="ARBA" id="ARBA00022448"/>
    </source>
</evidence>
<dbReference type="PRINTS" id="PR01036">
    <property type="entry name" value="TCRTETB"/>
</dbReference>
<dbReference type="InterPro" id="IPR011701">
    <property type="entry name" value="MFS"/>
</dbReference>
<keyword evidence="5 6" id="KW-0472">Membrane</keyword>
<dbReference type="KEGG" id="cohn:KCTCHS21_21430"/>
<dbReference type="GO" id="GO:0005886">
    <property type="term" value="C:plasma membrane"/>
    <property type="evidence" value="ECO:0007669"/>
    <property type="project" value="UniProtKB-SubCell"/>
</dbReference>
<dbReference type="InterPro" id="IPR020846">
    <property type="entry name" value="MFS_dom"/>
</dbReference>
<dbReference type="Gene3D" id="1.20.1250.20">
    <property type="entry name" value="MFS general substrate transporter like domains"/>
    <property type="match status" value="1"/>
</dbReference>
<feature type="transmembrane region" description="Helical" evidence="6">
    <location>
        <begin position="222"/>
        <end position="238"/>
    </location>
</feature>
<dbReference type="Gene3D" id="1.20.1720.10">
    <property type="entry name" value="Multidrug resistance protein D"/>
    <property type="match status" value="1"/>
</dbReference>
<evidence type="ECO:0000256" key="5">
    <source>
        <dbReference type="ARBA" id="ARBA00023136"/>
    </source>
</evidence>
<dbReference type="RefSeq" id="WP_130607490.1">
    <property type="nucleotide sequence ID" value="NZ_AP019400.1"/>
</dbReference>
<feature type="transmembrane region" description="Helical" evidence="6">
    <location>
        <begin position="385"/>
        <end position="407"/>
    </location>
</feature>
<gene>
    <name evidence="8" type="ORF">KCTCHS21_21430</name>
</gene>
<evidence type="ECO:0000256" key="1">
    <source>
        <dbReference type="ARBA" id="ARBA00004651"/>
    </source>
</evidence>
<organism evidence="8 9">
    <name type="scientific">Cohnella abietis</name>
    <dbReference type="NCBI Taxonomy" id="2507935"/>
    <lineage>
        <taxon>Bacteria</taxon>
        <taxon>Bacillati</taxon>
        <taxon>Bacillota</taxon>
        <taxon>Bacilli</taxon>
        <taxon>Bacillales</taxon>
        <taxon>Paenibacillaceae</taxon>
        <taxon>Cohnella</taxon>
    </lineage>
</organism>
<dbReference type="InterPro" id="IPR036259">
    <property type="entry name" value="MFS_trans_sf"/>
</dbReference>
<feature type="transmembrane region" description="Helical" evidence="6">
    <location>
        <begin position="18"/>
        <end position="38"/>
    </location>
</feature>
<feature type="transmembrane region" description="Helical" evidence="6">
    <location>
        <begin position="200"/>
        <end position="216"/>
    </location>
</feature>
<keyword evidence="2" id="KW-0813">Transport</keyword>
<dbReference type="PANTHER" id="PTHR42718:SF9">
    <property type="entry name" value="MAJOR FACILITATOR SUPERFAMILY MULTIDRUG TRANSPORTER MFSC"/>
    <property type="match status" value="1"/>
</dbReference>
<feature type="transmembrane region" description="Helical" evidence="6">
    <location>
        <begin position="258"/>
        <end position="278"/>
    </location>
</feature>
<keyword evidence="4 6" id="KW-1133">Transmembrane helix</keyword>
<feature type="domain" description="Major facilitator superfamily (MFS) profile" evidence="7">
    <location>
        <begin position="15"/>
        <end position="454"/>
    </location>
</feature>
<evidence type="ECO:0000313" key="8">
    <source>
        <dbReference type="EMBL" id="BBI32744.1"/>
    </source>
</evidence>
<dbReference type="OrthoDB" id="2403626at2"/>
<evidence type="ECO:0000259" key="7">
    <source>
        <dbReference type="PROSITE" id="PS50850"/>
    </source>
</evidence>
<dbReference type="SUPFAM" id="SSF103473">
    <property type="entry name" value="MFS general substrate transporter"/>
    <property type="match status" value="1"/>
</dbReference>
<feature type="transmembrane region" description="Helical" evidence="6">
    <location>
        <begin position="167"/>
        <end position="188"/>
    </location>
</feature>
<proteinExistence type="predicted"/>
<feature type="transmembrane region" description="Helical" evidence="6">
    <location>
        <begin position="50"/>
        <end position="69"/>
    </location>
</feature>
<evidence type="ECO:0000256" key="4">
    <source>
        <dbReference type="ARBA" id="ARBA00022989"/>
    </source>
</evidence>
<dbReference type="CDD" id="cd17321">
    <property type="entry name" value="MFS_MMR_MDR_like"/>
    <property type="match status" value="1"/>
</dbReference>
<keyword evidence="3 6" id="KW-0812">Transmembrane</keyword>